<dbReference type="Gene3D" id="3.40.1080.10">
    <property type="entry name" value="Glutaconate Coenzyme A-transferase"/>
    <property type="match status" value="1"/>
</dbReference>
<dbReference type="InterPro" id="IPR004165">
    <property type="entry name" value="CoA_trans_fam_I"/>
</dbReference>
<dbReference type="SUPFAM" id="SSF100950">
    <property type="entry name" value="NagB/RpiA/CoA transferase-like"/>
    <property type="match status" value="1"/>
</dbReference>
<dbReference type="Pfam" id="PF01144">
    <property type="entry name" value="CoA_trans"/>
    <property type="match status" value="1"/>
</dbReference>
<dbReference type="SMART" id="SM00882">
    <property type="entry name" value="CoA_trans"/>
    <property type="match status" value="1"/>
</dbReference>
<evidence type="ECO:0000313" key="1">
    <source>
        <dbReference type="EMBL" id="MDZ7542603.1"/>
    </source>
</evidence>
<gene>
    <name evidence="1" type="ORF">GNF83_15620</name>
</gene>
<reference evidence="1" key="1">
    <citation type="submission" date="2019-11" db="EMBL/GenBank/DDBJ databases">
        <title>Characterization of Clostridium perfringens isolates from swine manure treated agricultural soils.</title>
        <authorList>
            <person name="Wushke S.T."/>
        </authorList>
    </citation>
    <scope>NUCLEOTIDE SEQUENCE</scope>
    <source>
        <strain evidence="1">X62</strain>
    </source>
</reference>
<keyword evidence="1" id="KW-0808">Transferase</keyword>
<dbReference type="PANTHER" id="PTHR43293">
    <property type="entry name" value="ACETATE COA-TRANSFERASE YDIF"/>
    <property type="match status" value="1"/>
</dbReference>
<evidence type="ECO:0000313" key="2">
    <source>
        <dbReference type="Proteomes" id="UP001288944"/>
    </source>
</evidence>
<dbReference type="Proteomes" id="UP001288944">
    <property type="component" value="Unassembled WGS sequence"/>
</dbReference>
<sequence>MCKVINVEQLGGLIPNNATMAIGGFIGRGHPEEISSYIEKYYLEKGAPRNLTLVYAAGQGDSKNKGLNHFGHEGLVKRVIGGHWGLAPKLQKLAIDNKIEAYNLPQGVVSHLYRDIAAGKPGTITTVGLKTFVDPRVDGGK</sequence>
<feature type="non-terminal residue" evidence="1">
    <location>
        <position position="141"/>
    </location>
</feature>
<dbReference type="PROSITE" id="PS01273">
    <property type="entry name" value="COA_TRANSF_1"/>
    <property type="match status" value="1"/>
</dbReference>
<organism evidence="1 2">
    <name type="scientific">Clostridium perfringens</name>
    <dbReference type="NCBI Taxonomy" id="1502"/>
    <lineage>
        <taxon>Bacteria</taxon>
        <taxon>Bacillati</taxon>
        <taxon>Bacillota</taxon>
        <taxon>Clostridia</taxon>
        <taxon>Eubacteriales</taxon>
        <taxon>Clostridiaceae</taxon>
        <taxon>Clostridium</taxon>
    </lineage>
</organism>
<dbReference type="EMBL" id="WNUR01000299">
    <property type="protein sequence ID" value="MDZ7542603.1"/>
    <property type="molecule type" value="Genomic_DNA"/>
</dbReference>
<dbReference type="GO" id="GO:0008410">
    <property type="term" value="F:CoA-transferase activity"/>
    <property type="evidence" value="ECO:0007669"/>
    <property type="project" value="InterPro"/>
</dbReference>
<name>A0AAW9KH47_CLOPF</name>
<dbReference type="AlphaFoldDB" id="A0AAW9KH47"/>
<protein>
    <submittedName>
        <fullName evidence="1">Acyl CoA:acetate/3-ketoacid CoA transferase</fullName>
    </submittedName>
</protein>
<dbReference type="PANTHER" id="PTHR43293:SF1">
    <property type="entry name" value="ACETATE COA-TRANSFERASE YDIF"/>
    <property type="match status" value="1"/>
</dbReference>
<proteinExistence type="predicted"/>
<comment type="caution">
    <text evidence="1">The sequence shown here is derived from an EMBL/GenBank/DDBJ whole genome shotgun (WGS) entry which is preliminary data.</text>
</comment>
<dbReference type="InterPro" id="IPR004163">
    <property type="entry name" value="CoA_transf_BS"/>
</dbReference>
<dbReference type="InterPro" id="IPR037171">
    <property type="entry name" value="NagB/RpiA_transferase-like"/>
</dbReference>
<accession>A0AAW9KH47</accession>